<dbReference type="eggNOG" id="ENOG5031S9P">
    <property type="taxonomic scope" value="Bacteria"/>
</dbReference>
<sequence>MNEISITTTYNVDTICDILDKKLSFLKKEGLYIDYYVDKLDAFSTIKCKVDKDRSTLLNYYDTLKIYISNGILDIIFNIYILDIIEETIIDRFYPLNKSDMEFVKDRVKEDLYNQEYIGISNSFYRQNIRNKILMKIMNYFDEDTNINIDGFIDFRLGFYKDHLENIIQRKLEELAIEKEYREFIEILQYFIEIQEPKVDLINIMIEDEKYKLIDNNNNVISNDYLEEIASELSDIDITYDDLLISSLITIAPKEVIIHTDKEQSEREVVNIIKSVFEDKVTICKTSK</sequence>
<gene>
    <name evidence="1" type="primary">ytxC</name>
    <name evidence="1" type="ordered locus">Curi_c08500</name>
</gene>
<keyword evidence="2" id="KW-1185">Reference proteome</keyword>
<protein>
    <submittedName>
        <fullName evidence="1">Sporulation protein YtxC</fullName>
    </submittedName>
</protein>
<evidence type="ECO:0000313" key="1">
    <source>
        <dbReference type="EMBL" id="AFS77920.1"/>
    </source>
</evidence>
<dbReference type="Pfam" id="PF08812">
    <property type="entry name" value="YtxC"/>
    <property type="match status" value="1"/>
</dbReference>
<dbReference type="AlphaFoldDB" id="K0AZ13"/>
<proteinExistence type="predicted"/>
<dbReference type="RefSeq" id="WP_014967057.1">
    <property type="nucleotide sequence ID" value="NC_018664.1"/>
</dbReference>
<dbReference type="KEGG" id="cad:Curi_c08500"/>
<name>K0AZ13_GOTA9</name>
<reference evidence="1 2" key="1">
    <citation type="journal article" date="2012" name="PLoS ONE">
        <title>The purine-utilizing bacterium Clostridium acidurici 9a: a genome-guided metabolic reconsideration.</title>
        <authorList>
            <person name="Hartwich K."/>
            <person name="Poehlein A."/>
            <person name="Daniel R."/>
        </authorList>
    </citation>
    <scope>NUCLEOTIDE SEQUENCE [LARGE SCALE GENOMIC DNA]</scope>
    <source>
        <strain evidence="2">ATCC 7906 / DSM 604 / BCRC 14475 / CIP 104303 / KCTC 5404 / NCIMB 10678 / 9a</strain>
    </source>
</reference>
<dbReference type="STRING" id="1128398.Curi_c08500"/>
<dbReference type="EMBL" id="CP003326">
    <property type="protein sequence ID" value="AFS77920.1"/>
    <property type="molecule type" value="Genomic_DNA"/>
</dbReference>
<accession>K0AZ13</accession>
<evidence type="ECO:0000313" key="2">
    <source>
        <dbReference type="Proteomes" id="UP000006094"/>
    </source>
</evidence>
<dbReference type="InterPro" id="IPR014199">
    <property type="entry name" value="Spore_YtxC"/>
</dbReference>
<dbReference type="Proteomes" id="UP000006094">
    <property type="component" value="Chromosome"/>
</dbReference>
<organism evidence="1 2">
    <name type="scientific">Gottschalkia acidurici (strain ATCC 7906 / DSM 604 / BCRC 14475 / CIP 104303 / KCTC 5404 / NCIMB 10678 / 9a)</name>
    <name type="common">Clostridium acidurici</name>
    <dbReference type="NCBI Taxonomy" id="1128398"/>
    <lineage>
        <taxon>Bacteria</taxon>
        <taxon>Bacillati</taxon>
        <taxon>Bacillota</taxon>
        <taxon>Tissierellia</taxon>
        <taxon>Tissierellales</taxon>
        <taxon>Gottschalkiaceae</taxon>
        <taxon>Gottschalkia</taxon>
    </lineage>
</organism>
<dbReference type="HOGENOM" id="CLU_066420_1_0_9"/>